<keyword evidence="5 7" id="KW-0472">Membrane</keyword>
<evidence type="ECO:0000256" key="6">
    <source>
        <dbReference type="SAM" id="MobiDB-lite"/>
    </source>
</evidence>
<feature type="transmembrane region" description="Helical" evidence="7">
    <location>
        <begin position="930"/>
        <end position="948"/>
    </location>
</feature>
<feature type="domain" description="SMP-LTD" evidence="9">
    <location>
        <begin position="213"/>
        <end position="400"/>
    </location>
</feature>
<evidence type="ECO:0000256" key="2">
    <source>
        <dbReference type="ARBA" id="ARBA00022448"/>
    </source>
</evidence>
<dbReference type="Pfam" id="PF00168">
    <property type="entry name" value="C2"/>
    <property type="match status" value="1"/>
</dbReference>
<dbReference type="GO" id="GO:0016020">
    <property type="term" value="C:membrane"/>
    <property type="evidence" value="ECO:0007669"/>
    <property type="project" value="UniProtKB-SubCell"/>
</dbReference>
<gene>
    <name evidence="10" type="ORF">KFL_006270050</name>
</gene>
<dbReference type="SUPFAM" id="SSF49562">
    <property type="entry name" value="C2 domain (Calcium/lipid-binding domain, CaLB)"/>
    <property type="match status" value="1"/>
</dbReference>
<organism evidence="10 11">
    <name type="scientific">Klebsormidium nitens</name>
    <name type="common">Green alga</name>
    <name type="synonym">Ulothrix nitens</name>
    <dbReference type="NCBI Taxonomy" id="105231"/>
    <lineage>
        <taxon>Eukaryota</taxon>
        <taxon>Viridiplantae</taxon>
        <taxon>Streptophyta</taxon>
        <taxon>Klebsormidiophyceae</taxon>
        <taxon>Klebsormidiales</taxon>
        <taxon>Klebsormidiaceae</taxon>
        <taxon>Klebsormidium</taxon>
    </lineage>
</organism>
<evidence type="ECO:0000256" key="1">
    <source>
        <dbReference type="ARBA" id="ARBA00004370"/>
    </source>
</evidence>
<dbReference type="PANTHER" id="PTHR47261">
    <property type="entry name" value="CALCIUM-DEPENDENT LIPID-BINDING (CALB DOMAIN) FAMILY PROTEIN"/>
    <property type="match status" value="1"/>
</dbReference>
<feature type="region of interest" description="Disordered" evidence="6">
    <location>
        <begin position="1"/>
        <end position="37"/>
    </location>
</feature>
<dbReference type="GO" id="GO:0006869">
    <property type="term" value="P:lipid transport"/>
    <property type="evidence" value="ECO:0007669"/>
    <property type="project" value="UniProtKB-KW"/>
</dbReference>
<evidence type="ECO:0000259" key="8">
    <source>
        <dbReference type="PROSITE" id="PS50004"/>
    </source>
</evidence>
<evidence type="ECO:0000313" key="11">
    <source>
        <dbReference type="Proteomes" id="UP000054558"/>
    </source>
</evidence>
<keyword evidence="3" id="KW-0445">Lipid transport</keyword>
<keyword evidence="4" id="KW-0446">Lipid-binding</keyword>
<dbReference type="CDD" id="cd00030">
    <property type="entry name" value="C2"/>
    <property type="match status" value="1"/>
</dbReference>
<keyword evidence="7" id="KW-1133">Transmembrane helix</keyword>
<keyword evidence="11" id="KW-1185">Reference proteome</keyword>
<comment type="subcellular location">
    <subcellularLocation>
        <location evidence="1">Membrane</location>
    </subcellularLocation>
</comment>
<feature type="region of interest" description="Disordered" evidence="6">
    <location>
        <begin position="181"/>
        <end position="202"/>
    </location>
</feature>
<dbReference type="SMART" id="SM00239">
    <property type="entry name" value="C2"/>
    <property type="match status" value="1"/>
</dbReference>
<name>A0A1Y1IHZ3_KLENI</name>
<evidence type="ECO:0000313" key="10">
    <source>
        <dbReference type="EMBL" id="GAQ90323.1"/>
    </source>
</evidence>
<protein>
    <submittedName>
        <fullName evidence="10">Uncharacterized protein</fullName>
    </submittedName>
</protein>
<dbReference type="OrthoDB" id="1029639at2759"/>
<dbReference type="EMBL" id="DF237576">
    <property type="protein sequence ID" value="GAQ90323.1"/>
    <property type="molecule type" value="Genomic_DNA"/>
</dbReference>
<feature type="compositionally biased region" description="Basic and acidic residues" evidence="6">
    <location>
        <begin position="831"/>
        <end position="840"/>
    </location>
</feature>
<dbReference type="CDD" id="cd21669">
    <property type="entry name" value="SMP_SF"/>
    <property type="match status" value="1"/>
</dbReference>
<keyword evidence="2" id="KW-0813">Transport</keyword>
<sequence length="956" mass="104927">MRDVTTPRKGLEEEARLEKSRLAHSASDERGSAEPVVFPTHSPAFARIEAPRRAAAPPDVSKVASLEADLDGKKLNQVQLDERRRRLIELGSQAVSSASQRAAESADEASRTAAKLARYARRRFQERTGRVYTGTTIEDDVFPIRQPTRNELFLIVGVAFAIASAFAWRWQAMLDAKGTRVTNIPPEKPKDPNRPKLPAPVPPMPELGANPRQKESAEWLNMVLSKIWKVYQRALESWIVQSLQPAFDDLSKPAWVGRVIIQQFYLGEEPITIRSVQRRVSRRANDLQYNLAFRYTGGARMLLLVPIQSGPVKIEMPVGVRKLDLDAELWIKIRLVPMEPYVGSFTWAFANKPKIKLVLAPFRFVNLMNIPLISTFLLRLLTEDLPRNFELPNKVLIDLMKDRVSGPGPQTESPTNLAFDSGFKGELNVTLCEAENLPVWGLGFLSDPHCILTIGQQEVRSKRDSDTSIRGKAGNPVWNQDFFFLIEDTITQKLVVQVRDSPTTLKLDVAKGAIDLANLPDLEPVDVWIDLVANQGFGPTKVSRPAGRLLLRLTYKSYVDDEDEVSRPAGQLLLRLTYKSYVDDEDEGPVPMSSPTRKGKTTFVEDLPEFDVSRIPDLVTNDIPVAVAEGVQKGIDALPEEIPAAIQKGIDAIPPEIPEAVAAGSERAQDDIEVVQQNLNEAVPPSLKEGVKDFRESASDFWAEGIANAVENLGFGANTAHVEKVEPPNDVREVAIRDKSKPGVHDFAVFRDEADVSNTAEASEPALPLKVAKAGSEGSTFHVAQDGKEADVTIAGGSDVSTVQNDVSTATMTPVGASAPITDSSPVASEALERKQEGELARGVNRTGRAPPPRKEDGSAPRRPSVANVSVREPTPVADVSIADPLEDQAAEKNVMGDPDAVDLGETVEDVKKQLTGALKTLKEEDNRRVLVWLAILIPLAYLLLLSINTDNIANP</sequence>
<evidence type="ECO:0000256" key="7">
    <source>
        <dbReference type="SAM" id="Phobius"/>
    </source>
</evidence>
<dbReference type="PROSITE" id="PS50004">
    <property type="entry name" value="C2"/>
    <property type="match status" value="1"/>
</dbReference>
<dbReference type="Pfam" id="PF25669">
    <property type="entry name" value="SMP_MUG190-like"/>
    <property type="match status" value="1"/>
</dbReference>
<evidence type="ECO:0000256" key="4">
    <source>
        <dbReference type="ARBA" id="ARBA00023121"/>
    </source>
</evidence>
<feature type="transmembrane region" description="Helical" evidence="7">
    <location>
        <begin position="152"/>
        <end position="170"/>
    </location>
</feature>
<feature type="domain" description="C2" evidence="8">
    <location>
        <begin position="409"/>
        <end position="529"/>
    </location>
</feature>
<dbReference type="InterPro" id="IPR000008">
    <property type="entry name" value="C2_dom"/>
</dbReference>
<dbReference type="STRING" id="105231.A0A1Y1IHZ3"/>
<dbReference type="Gene3D" id="2.60.40.150">
    <property type="entry name" value="C2 domain"/>
    <property type="match status" value="1"/>
</dbReference>
<dbReference type="OMA" id="QWPYIGR"/>
<dbReference type="InterPro" id="IPR031468">
    <property type="entry name" value="SMP_LBD"/>
</dbReference>
<accession>A0A1Y1IHZ3</accession>
<dbReference type="PANTHER" id="PTHR47261:SF4">
    <property type="entry name" value="C2 DOMAIN-CONTAINING PROTEIN"/>
    <property type="match status" value="1"/>
</dbReference>
<dbReference type="InterPro" id="IPR035892">
    <property type="entry name" value="C2_domain_sf"/>
</dbReference>
<evidence type="ECO:0000256" key="5">
    <source>
        <dbReference type="ARBA" id="ARBA00023136"/>
    </source>
</evidence>
<dbReference type="PROSITE" id="PS51847">
    <property type="entry name" value="SMP"/>
    <property type="match status" value="1"/>
</dbReference>
<keyword evidence="7" id="KW-0812">Transmembrane</keyword>
<evidence type="ECO:0000259" key="9">
    <source>
        <dbReference type="PROSITE" id="PS51847"/>
    </source>
</evidence>
<dbReference type="Proteomes" id="UP000054558">
    <property type="component" value="Unassembled WGS sequence"/>
</dbReference>
<dbReference type="AlphaFoldDB" id="A0A1Y1IHZ3"/>
<feature type="region of interest" description="Disordered" evidence="6">
    <location>
        <begin position="813"/>
        <end position="879"/>
    </location>
</feature>
<dbReference type="GO" id="GO:0008289">
    <property type="term" value="F:lipid binding"/>
    <property type="evidence" value="ECO:0007669"/>
    <property type="project" value="UniProtKB-KW"/>
</dbReference>
<feature type="compositionally biased region" description="Basic and acidic residues" evidence="6">
    <location>
        <begin position="1"/>
        <end position="32"/>
    </location>
</feature>
<reference evidence="10 11" key="1">
    <citation type="journal article" date="2014" name="Nat. Commun.">
        <title>Klebsormidium flaccidum genome reveals primary factors for plant terrestrial adaptation.</title>
        <authorList>
            <person name="Hori K."/>
            <person name="Maruyama F."/>
            <person name="Fujisawa T."/>
            <person name="Togashi T."/>
            <person name="Yamamoto N."/>
            <person name="Seo M."/>
            <person name="Sato S."/>
            <person name="Yamada T."/>
            <person name="Mori H."/>
            <person name="Tajima N."/>
            <person name="Moriyama T."/>
            <person name="Ikeuchi M."/>
            <person name="Watanabe M."/>
            <person name="Wada H."/>
            <person name="Kobayashi K."/>
            <person name="Saito M."/>
            <person name="Masuda T."/>
            <person name="Sasaki-Sekimoto Y."/>
            <person name="Mashiguchi K."/>
            <person name="Awai K."/>
            <person name="Shimojima M."/>
            <person name="Masuda S."/>
            <person name="Iwai M."/>
            <person name="Nobusawa T."/>
            <person name="Narise T."/>
            <person name="Kondo S."/>
            <person name="Saito H."/>
            <person name="Sato R."/>
            <person name="Murakawa M."/>
            <person name="Ihara Y."/>
            <person name="Oshima-Yamada Y."/>
            <person name="Ohtaka K."/>
            <person name="Satoh M."/>
            <person name="Sonobe K."/>
            <person name="Ishii M."/>
            <person name="Ohtani R."/>
            <person name="Kanamori-Sato M."/>
            <person name="Honoki R."/>
            <person name="Miyazaki D."/>
            <person name="Mochizuki H."/>
            <person name="Umetsu J."/>
            <person name="Higashi K."/>
            <person name="Shibata D."/>
            <person name="Kamiya Y."/>
            <person name="Sato N."/>
            <person name="Nakamura Y."/>
            <person name="Tabata S."/>
            <person name="Ida S."/>
            <person name="Kurokawa K."/>
            <person name="Ohta H."/>
        </authorList>
    </citation>
    <scope>NUCLEOTIDE SEQUENCE [LARGE SCALE GENOMIC DNA]</scope>
    <source>
        <strain evidence="10 11">NIES-2285</strain>
    </source>
</reference>
<evidence type="ECO:0000256" key="3">
    <source>
        <dbReference type="ARBA" id="ARBA00023055"/>
    </source>
</evidence>
<proteinExistence type="predicted"/>